<dbReference type="OrthoDB" id="7339934at2"/>
<sequence length="245" mass="27357">MTHPSGPTLPRYQEIVHTLLAEVEQGVHKVGARFPTEQELCARFRVSRHTVREALRRLQGMGLLNRRRGAGSVLAARQADGRFHNSISALDELLQYASSTRLEVLSTERLIVDAVQAERLGCRAETQWVRVSALRRAEGASEPFAYTEIYVDAALGDVVRDIGRKQRAVHAMIEETYGLTIAEVFQTIEAIPADANTASRLALPANAPVLLIGRRYFAEDGRLVEISVNTHPGGRFRYEMTLLRR</sequence>
<protein>
    <recommendedName>
        <fullName evidence="4">HTH gntR-type domain-containing protein</fullName>
    </recommendedName>
</protein>
<proteinExistence type="predicted"/>
<evidence type="ECO:0000256" key="3">
    <source>
        <dbReference type="ARBA" id="ARBA00023163"/>
    </source>
</evidence>
<dbReference type="Proteomes" id="UP000076400">
    <property type="component" value="Unassembled WGS sequence"/>
</dbReference>
<dbReference type="GO" id="GO:0045892">
    <property type="term" value="P:negative regulation of DNA-templated transcription"/>
    <property type="evidence" value="ECO:0007669"/>
    <property type="project" value="TreeGrafter"/>
</dbReference>
<dbReference type="InterPro" id="IPR036388">
    <property type="entry name" value="WH-like_DNA-bd_sf"/>
</dbReference>
<gene>
    <name evidence="5" type="ORF">AUP43_07570</name>
</gene>
<keyword evidence="2" id="KW-0238">DNA-binding</keyword>
<dbReference type="Gene3D" id="1.10.10.10">
    <property type="entry name" value="Winged helix-like DNA-binding domain superfamily/Winged helix DNA-binding domain"/>
    <property type="match status" value="1"/>
</dbReference>
<keyword evidence="3" id="KW-0804">Transcription</keyword>
<keyword evidence="6" id="KW-1185">Reference proteome</keyword>
<feature type="domain" description="HTH gntR-type" evidence="4">
    <location>
        <begin position="9"/>
        <end position="77"/>
    </location>
</feature>
<dbReference type="PROSITE" id="PS50949">
    <property type="entry name" value="HTH_GNTR"/>
    <property type="match status" value="1"/>
</dbReference>
<evidence type="ECO:0000256" key="2">
    <source>
        <dbReference type="ARBA" id="ARBA00023125"/>
    </source>
</evidence>
<evidence type="ECO:0000313" key="6">
    <source>
        <dbReference type="Proteomes" id="UP000076400"/>
    </source>
</evidence>
<dbReference type="AlphaFoldDB" id="A0A154W6Z2"/>
<dbReference type="PANTHER" id="PTHR44846">
    <property type="entry name" value="MANNOSYL-D-GLYCERATE TRANSPORT/METABOLISM SYSTEM REPRESSOR MNGR-RELATED"/>
    <property type="match status" value="1"/>
</dbReference>
<dbReference type="SUPFAM" id="SSF46785">
    <property type="entry name" value="Winged helix' DNA-binding domain"/>
    <property type="match status" value="1"/>
</dbReference>
<dbReference type="SMART" id="SM00345">
    <property type="entry name" value="HTH_GNTR"/>
    <property type="match status" value="1"/>
</dbReference>
<dbReference type="CDD" id="cd07377">
    <property type="entry name" value="WHTH_GntR"/>
    <property type="match status" value="1"/>
</dbReference>
<dbReference type="InterPro" id="IPR000524">
    <property type="entry name" value="Tscrpt_reg_HTH_GntR"/>
</dbReference>
<dbReference type="InterPro" id="IPR028978">
    <property type="entry name" value="Chorismate_lyase_/UTRA_dom_sf"/>
</dbReference>
<organism evidence="5 6">
    <name type="scientific">Oceanibaculum pacificum</name>
    <dbReference type="NCBI Taxonomy" id="580166"/>
    <lineage>
        <taxon>Bacteria</taxon>
        <taxon>Pseudomonadati</taxon>
        <taxon>Pseudomonadota</taxon>
        <taxon>Alphaproteobacteria</taxon>
        <taxon>Rhodospirillales</taxon>
        <taxon>Oceanibaculaceae</taxon>
        <taxon>Oceanibaculum</taxon>
    </lineage>
</organism>
<dbReference type="GO" id="GO:0003700">
    <property type="term" value="F:DNA-binding transcription factor activity"/>
    <property type="evidence" value="ECO:0007669"/>
    <property type="project" value="InterPro"/>
</dbReference>
<dbReference type="Pfam" id="PF00392">
    <property type="entry name" value="GntR"/>
    <property type="match status" value="1"/>
</dbReference>
<evidence type="ECO:0000259" key="4">
    <source>
        <dbReference type="PROSITE" id="PS50949"/>
    </source>
</evidence>
<dbReference type="Gene3D" id="3.40.1410.10">
    <property type="entry name" value="Chorismate lyase-like"/>
    <property type="match status" value="1"/>
</dbReference>
<dbReference type="EMBL" id="LPXN01000099">
    <property type="protein sequence ID" value="KZD09318.1"/>
    <property type="molecule type" value="Genomic_DNA"/>
</dbReference>
<dbReference type="STRING" id="580166.AUP43_07570"/>
<dbReference type="InterPro" id="IPR050679">
    <property type="entry name" value="Bact_HTH_transcr_reg"/>
</dbReference>
<dbReference type="SMART" id="SM00866">
    <property type="entry name" value="UTRA"/>
    <property type="match status" value="1"/>
</dbReference>
<dbReference type="GO" id="GO:0003677">
    <property type="term" value="F:DNA binding"/>
    <property type="evidence" value="ECO:0007669"/>
    <property type="project" value="UniProtKB-KW"/>
</dbReference>
<accession>A0A154W6Z2</accession>
<keyword evidence="1" id="KW-0805">Transcription regulation</keyword>
<evidence type="ECO:0000313" key="5">
    <source>
        <dbReference type="EMBL" id="KZD09318.1"/>
    </source>
</evidence>
<dbReference type="InterPro" id="IPR011663">
    <property type="entry name" value="UTRA"/>
</dbReference>
<dbReference type="InterPro" id="IPR036390">
    <property type="entry name" value="WH_DNA-bd_sf"/>
</dbReference>
<dbReference type="SUPFAM" id="SSF64288">
    <property type="entry name" value="Chorismate lyase-like"/>
    <property type="match status" value="1"/>
</dbReference>
<dbReference type="RefSeq" id="WP_067555008.1">
    <property type="nucleotide sequence ID" value="NZ_LPXN01000099.1"/>
</dbReference>
<comment type="caution">
    <text evidence="5">The sequence shown here is derived from an EMBL/GenBank/DDBJ whole genome shotgun (WGS) entry which is preliminary data.</text>
</comment>
<reference evidence="5 6" key="1">
    <citation type="submission" date="2015-12" db="EMBL/GenBank/DDBJ databases">
        <title>Genome sequence of Oceanibaculum pacificum MCCC 1A02656.</title>
        <authorList>
            <person name="Lu L."/>
            <person name="Lai Q."/>
            <person name="Shao Z."/>
            <person name="Qian P."/>
        </authorList>
    </citation>
    <scope>NUCLEOTIDE SEQUENCE [LARGE SCALE GENOMIC DNA]</scope>
    <source>
        <strain evidence="5 6">MCCC 1A02656</strain>
    </source>
</reference>
<dbReference type="PRINTS" id="PR00035">
    <property type="entry name" value="HTHGNTR"/>
</dbReference>
<name>A0A154W6Z2_9PROT</name>
<evidence type="ECO:0000256" key="1">
    <source>
        <dbReference type="ARBA" id="ARBA00023015"/>
    </source>
</evidence>
<dbReference type="PANTHER" id="PTHR44846:SF17">
    <property type="entry name" value="GNTR-FAMILY TRANSCRIPTIONAL REGULATOR"/>
    <property type="match status" value="1"/>
</dbReference>
<dbReference type="Pfam" id="PF07702">
    <property type="entry name" value="UTRA"/>
    <property type="match status" value="1"/>
</dbReference>